<evidence type="ECO:0000313" key="2">
    <source>
        <dbReference type="EMBL" id="KAH8503016.1"/>
    </source>
</evidence>
<comment type="caution">
    <text evidence="2">The sequence shown here is derived from an EMBL/GenBank/DDBJ whole genome shotgun (WGS) entry which is preliminary data.</text>
</comment>
<feature type="region of interest" description="Disordered" evidence="1">
    <location>
        <begin position="43"/>
        <end position="67"/>
    </location>
</feature>
<dbReference type="Proteomes" id="UP000807159">
    <property type="component" value="Chromosome 7"/>
</dbReference>
<dbReference type="EMBL" id="JACEGQ020000007">
    <property type="protein sequence ID" value="KAH8503016.1"/>
    <property type="molecule type" value="Genomic_DNA"/>
</dbReference>
<protein>
    <submittedName>
        <fullName evidence="2">Uncharacterized protein</fullName>
    </submittedName>
</protein>
<proteinExistence type="predicted"/>
<accession>A0A8T2YD69</accession>
<organism evidence="2 3">
    <name type="scientific">Populus deltoides</name>
    <name type="common">Eastern poplar</name>
    <name type="synonym">Eastern cottonwood</name>
    <dbReference type="NCBI Taxonomy" id="3696"/>
    <lineage>
        <taxon>Eukaryota</taxon>
        <taxon>Viridiplantae</taxon>
        <taxon>Streptophyta</taxon>
        <taxon>Embryophyta</taxon>
        <taxon>Tracheophyta</taxon>
        <taxon>Spermatophyta</taxon>
        <taxon>Magnoliopsida</taxon>
        <taxon>eudicotyledons</taxon>
        <taxon>Gunneridae</taxon>
        <taxon>Pentapetalae</taxon>
        <taxon>rosids</taxon>
        <taxon>fabids</taxon>
        <taxon>Malpighiales</taxon>
        <taxon>Salicaceae</taxon>
        <taxon>Saliceae</taxon>
        <taxon>Populus</taxon>
    </lineage>
</organism>
<evidence type="ECO:0000256" key="1">
    <source>
        <dbReference type="SAM" id="MobiDB-lite"/>
    </source>
</evidence>
<keyword evidence="3" id="KW-1185">Reference proteome</keyword>
<reference evidence="2" key="1">
    <citation type="journal article" date="2021" name="J. Hered.">
        <title>Genome Assembly of Salicaceae Populus deltoides (Eastern Cottonwood) I-69 Based on Nanopore Sequencing and Hi-C Technologies.</title>
        <authorList>
            <person name="Bai S."/>
            <person name="Wu H."/>
            <person name="Zhang J."/>
            <person name="Pan Z."/>
            <person name="Zhao W."/>
            <person name="Li Z."/>
            <person name="Tong C."/>
        </authorList>
    </citation>
    <scope>NUCLEOTIDE SEQUENCE</scope>
    <source>
        <tissue evidence="2">Leaf</tissue>
    </source>
</reference>
<evidence type="ECO:0000313" key="3">
    <source>
        <dbReference type="Proteomes" id="UP000807159"/>
    </source>
</evidence>
<feature type="compositionally biased region" description="Polar residues" evidence="1">
    <location>
        <begin position="43"/>
        <end position="57"/>
    </location>
</feature>
<sequence length="134" mass="14796">MAMTVKIMDGNFRDGHMELAEVNRMALSSAFARTLSLLYQSVQNPQGSDDSSSTWQLEKQRPRSAGFEEADDVVAEKLAQELLCITNKLRDYGAVDEALLQWSYASFLASLALSTANPRVQGYIAKISGICFHS</sequence>
<name>A0A8T2YD69_POPDE</name>
<gene>
    <name evidence="2" type="ORF">H0E87_014363</name>
</gene>
<dbReference type="AlphaFoldDB" id="A0A8T2YD69"/>